<dbReference type="Gene3D" id="1.20.1270.90">
    <property type="entry name" value="AF1782-like"/>
    <property type="match status" value="1"/>
</dbReference>
<dbReference type="EMBL" id="LRTV01000001">
    <property type="protein sequence ID" value="RFD79960.1"/>
    <property type="molecule type" value="Genomic_DNA"/>
</dbReference>
<dbReference type="InterPro" id="IPR009063">
    <property type="entry name" value="Ig/albumin-bd_sf"/>
</dbReference>
<keyword evidence="3" id="KW-1133">Transmembrane helix</keyword>
<comment type="caution">
    <text evidence="4">The sequence shown here is derived from an EMBL/GenBank/DDBJ whole genome shotgun (WGS) entry which is preliminary data.</text>
</comment>
<evidence type="ECO:0000256" key="3">
    <source>
        <dbReference type="SAM" id="Phobius"/>
    </source>
</evidence>
<dbReference type="Proteomes" id="UP000259221">
    <property type="component" value="Unassembled WGS sequence"/>
</dbReference>
<evidence type="ECO:0000313" key="5">
    <source>
        <dbReference type="Proteomes" id="UP000259221"/>
    </source>
</evidence>
<name>A0A3E1J0S3_GARVA</name>
<feature type="compositionally biased region" description="Basic and acidic residues" evidence="2">
    <location>
        <begin position="1"/>
        <end position="26"/>
    </location>
</feature>
<evidence type="ECO:0000256" key="1">
    <source>
        <dbReference type="SAM" id="Coils"/>
    </source>
</evidence>
<organism evidence="4 5">
    <name type="scientific">Gardnerella vaginalis</name>
    <dbReference type="NCBI Taxonomy" id="2702"/>
    <lineage>
        <taxon>Bacteria</taxon>
        <taxon>Bacillati</taxon>
        <taxon>Actinomycetota</taxon>
        <taxon>Actinomycetes</taxon>
        <taxon>Bifidobacteriales</taxon>
        <taxon>Bifidobacteriaceae</taxon>
        <taxon>Gardnerella</taxon>
    </lineage>
</organism>
<sequence length="380" mass="37271">MNQAAEDLKNAQKDLHDSATVDKSHLQSEVSDDVAFRARGSYLVADAPHKDAYNAALSEARRVLADPNATQAQVNAALSKLREAKRNILQANGLSGDEYAGDGNTGTGNTGAGNTGTVPGSSVVPGTVPGTVPGSGDSGFGSTGTSNAGTSNTGTTNSGVAGSGHEGDSSLGFGVNDNAPTTVDKGELNLQIQGAESDSQSANAGNAGVNSGNAGANNAANAGNAGANAGNAGANNAANAGNAGANNAAANNNAAVTAAVENNPAVKQADAQVAAAQAALDSALAEAKKVAADHNATQAQVDAAKRKLADARKNLADAQAHAAQVRASVRAQVLKSGKVAQLSNTGSAVSALSMFAATIAAAGAALFLGKRRGTSRHNNE</sequence>
<evidence type="ECO:0000313" key="4">
    <source>
        <dbReference type="EMBL" id="RFD79960.1"/>
    </source>
</evidence>
<proteinExistence type="predicted"/>
<feature type="region of interest" description="Disordered" evidence="2">
    <location>
        <begin position="94"/>
        <end position="183"/>
    </location>
</feature>
<keyword evidence="3" id="KW-0812">Transmembrane</keyword>
<accession>A0A3E1J0S3</accession>
<dbReference type="AlphaFoldDB" id="A0A3E1J0S3"/>
<reference evidence="4 5" key="1">
    <citation type="submission" date="2016-02" db="EMBL/GenBank/DDBJ databases">
        <authorList>
            <person name="Alioto T."/>
            <person name="Alioto T."/>
        </authorList>
    </citation>
    <scope>NUCLEOTIDE SEQUENCE [LARGE SCALE GENOMIC DNA]</scope>
    <source>
        <strain evidence="4 5">NR010</strain>
    </source>
</reference>
<feature type="compositionally biased region" description="Gly residues" evidence="2">
    <location>
        <begin position="103"/>
        <end position="114"/>
    </location>
</feature>
<evidence type="ECO:0000256" key="2">
    <source>
        <dbReference type="SAM" id="MobiDB-lite"/>
    </source>
</evidence>
<keyword evidence="1" id="KW-0175">Coiled coil</keyword>
<evidence type="ECO:0008006" key="6">
    <source>
        <dbReference type="Google" id="ProtNLM"/>
    </source>
</evidence>
<feature type="compositionally biased region" description="Low complexity" evidence="2">
    <location>
        <begin position="143"/>
        <end position="160"/>
    </location>
</feature>
<keyword evidence="3" id="KW-0472">Membrane</keyword>
<dbReference type="Pfam" id="PF07554">
    <property type="entry name" value="FIVAR"/>
    <property type="match status" value="2"/>
</dbReference>
<gene>
    <name evidence="4" type="ORF">AXE77_00005</name>
</gene>
<feature type="coiled-coil region" evidence="1">
    <location>
        <begin position="266"/>
        <end position="328"/>
    </location>
</feature>
<dbReference type="SUPFAM" id="SSF46997">
    <property type="entry name" value="Bacterial immunoglobulin/albumin-binding domains"/>
    <property type="match status" value="1"/>
</dbReference>
<feature type="region of interest" description="Disordered" evidence="2">
    <location>
        <begin position="1"/>
        <end position="27"/>
    </location>
</feature>
<protein>
    <recommendedName>
        <fullName evidence="6">LPXTG-motif protein cell wall anchor domain protein</fullName>
    </recommendedName>
</protein>
<feature type="compositionally biased region" description="Low complexity" evidence="2">
    <location>
        <begin position="115"/>
        <end position="135"/>
    </location>
</feature>
<dbReference type="Gene3D" id="1.20.5.420">
    <property type="entry name" value="Immunoglobulin FC, subunit C"/>
    <property type="match status" value="1"/>
</dbReference>
<feature type="transmembrane region" description="Helical" evidence="3">
    <location>
        <begin position="348"/>
        <end position="368"/>
    </location>
</feature>